<evidence type="ECO:0008006" key="5">
    <source>
        <dbReference type="Google" id="ProtNLM"/>
    </source>
</evidence>
<keyword evidence="2" id="KW-0472">Membrane</keyword>
<dbReference type="InterPro" id="IPR013783">
    <property type="entry name" value="Ig-like_fold"/>
</dbReference>
<dbReference type="EMBL" id="UYJE01006766">
    <property type="protein sequence ID" value="VDI48779.1"/>
    <property type="molecule type" value="Genomic_DNA"/>
</dbReference>
<evidence type="ECO:0000256" key="2">
    <source>
        <dbReference type="SAM" id="Phobius"/>
    </source>
</evidence>
<comment type="caution">
    <text evidence="3">The sequence shown here is derived from an EMBL/GenBank/DDBJ whole genome shotgun (WGS) entry which is preliminary data.</text>
</comment>
<evidence type="ECO:0000313" key="3">
    <source>
        <dbReference type="EMBL" id="VDI48779.1"/>
    </source>
</evidence>
<sequence length="300" mass="33474">MVYTIDTQEGDISWTLLTKPVIFGKDASLKCHLTSESKCCDSFARKWSAGKTFDLIMMNGVSSNATKYTETVDNRFNTSSLTIKNFSKNDVNIPYECTYGFDTFSKTLELTKANFEFYPDEQIPVDLAIDENRIAALNVTFKTIFPAPVCSASDDVQNISSKLLVKTDKNGTFFTSNIQLLYDVGNSCNRIVVVQCTIGRTHLTIVNTTISCQQASVTVQIVKPLLLSSGALLLVVAIVLCIVYLVRRKCTCLKARDHIEEQRDSNQRMVTPDDGNEMDILSQDSDVLEDTTDTPQELYT</sequence>
<accession>A0A8B6FGE5</accession>
<proteinExistence type="predicted"/>
<name>A0A8B6FGE5_MYTGA</name>
<protein>
    <recommendedName>
        <fullName evidence="5">Ig-like domain-containing protein</fullName>
    </recommendedName>
</protein>
<organism evidence="3 4">
    <name type="scientific">Mytilus galloprovincialis</name>
    <name type="common">Mediterranean mussel</name>
    <dbReference type="NCBI Taxonomy" id="29158"/>
    <lineage>
        <taxon>Eukaryota</taxon>
        <taxon>Metazoa</taxon>
        <taxon>Spiralia</taxon>
        <taxon>Lophotrochozoa</taxon>
        <taxon>Mollusca</taxon>
        <taxon>Bivalvia</taxon>
        <taxon>Autobranchia</taxon>
        <taxon>Pteriomorphia</taxon>
        <taxon>Mytilida</taxon>
        <taxon>Mytiloidea</taxon>
        <taxon>Mytilidae</taxon>
        <taxon>Mytilinae</taxon>
        <taxon>Mytilus</taxon>
    </lineage>
</organism>
<keyword evidence="2" id="KW-1133">Transmembrane helix</keyword>
<keyword evidence="2" id="KW-0812">Transmembrane</keyword>
<dbReference type="AlphaFoldDB" id="A0A8B6FGE5"/>
<feature type="region of interest" description="Disordered" evidence="1">
    <location>
        <begin position="263"/>
        <end position="300"/>
    </location>
</feature>
<dbReference type="OrthoDB" id="6111240at2759"/>
<evidence type="ECO:0000313" key="4">
    <source>
        <dbReference type="Proteomes" id="UP000596742"/>
    </source>
</evidence>
<reference evidence="3" key="1">
    <citation type="submission" date="2018-11" db="EMBL/GenBank/DDBJ databases">
        <authorList>
            <person name="Alioto T."/>
            <person name="Alioto T."/>
        </authorList>
    </citation>
    <scope>NUCLEOTIDE SEQUENCE</scope>
</reference>
<keyword evidence="4" id="KW-1185">Reference proteome</keyword>
<dbReference type="Gene3D" id="2.60.40.10">
    <property type="entry name" value="Immunoglobulins"/>
    <property type="match status" value="1"/>
</dbReference>
<feature type="transmembrane region" description="Helical" evidence="2">
    <location>
        <begin position="225"/>
        <end position="246"/>
    </location>
</feature>
<dbReference type="Proteomes" id="UP000596742">
    <property type="component" value="Unassembled WGS sequence"/>
</dbReference>
<evidence type="ECO:0000256" key="1">
    <source>
        <dbReference type="SAM" id="MobiDB-lite"/>
    </source>
</evidence>
<gene>
    <name evidence="3" type="ORF">MGAL_10B020573</name>
</gene>